<dbReference type="Proteomes" id="UP001497516">
    <property type="component" value="Chromosome 4"/>
</dbReference>
<evidence type="ECO:0000313" key="3">
    <source>
        <dbReference type="Proteomes" id="UP001497516"/>
    </source>
</evidence>
<keyword evidence="3" id="KW-1185">Reference proteome</keyword>
<feature type="region of interest" description="Disordered" evidence="1">
    <location>
        <begin position="46"/>
        <end position="87"/>
    </location>
</feature>
<accession>A0AAV2E8K9</accession>
<protein>
    <submittedName>
        <fullName evidence="2">Uncharacterized protein</fullName>
    </submittedName>
</protein>
<reference evidence="2 3" key="1">
    <citation type="submission" date="2024-04" db="EMBL/GenBank/DDBJ databases">
        <authorList>
            <person name="Fracassetti M."/>
        </authorList>
    </citation>
    <scope>NUCLEOTIDE SEQUENCE [LARGE SCALE GENOMIC DNA]</scope>
</reference>
<name>A0AAV2E8K9_9ROSI</name>
<dbReference type="EMBL" id="OZ034817">
    <property type="protein sequence ID" value="CAL1382107.1"/>
    <property type="molecule type" value="Genomic_DNA"/>
</dbReference>
<evidence type="ECO:0000313" key="2">
    <source>
        <dbReference type="EMBL" id="CAL1382107.1"/>
    </source>
</evidence>
<sequence>MTKQSTDILLSICFLSPSRYTCISPQSLSSSFYLKLTQFSLLISRSGKGKERRRATTATTKGKTTNDSDNGGNHGGEEVKSRRHSGFAGNVGNSENYSWEILLGKFFGNLRFGFDVRLLDSRWKRLRGNFVFSKARLGRGLV</sequence>
<dbReference type="AlphaFoldDB" id="A0AAV2E8K9"/>
<feature type="compositionally biased region" description="Low complexity" evidence="1">
    <location>
        <begin position="56"/>
        <end position="65"/>
    </location>
</feature>
<evidence type="ECO:0000256" key="1">
    <source>
        <dbReference type="SAM" id="MobiDB-lite"/>
    </source>
</evidence>
<proteinExistence type="predicted"/>
<gene>
    <name evidence="2" type="ORF">LTRI10_LOCUS23448</name>
</gene>
<organism evidence="2 3">
    <name type="scientific">Linum trigynum</name>
    <dbReference type="NCBI Taxonomy" id="586398"/>
    <lineage>
        <taxon>Eukaryota</taxon>
        <taxon>Viridiplantae</taxon>
        <taxon>Streptophyta</taxon>
        <taxon>Embryophyta</taxon>
        <taxon>Tracheophyta</taxon>
        <taxon>Spermatophyta</taxon>
        <taxon>Magnoliopsida</taxon>
        <taxon>eudicotyledons</taxon>
        <taxon>Gunneridae</taxon>
        <taxon>Pentapetalae</taxon>
        <taxon>rosids</taxon>
        <taxon>fabids</taxon>
        <taxon>Malpighiales</taxon>
        <taxon>Linaceae</taxon>
        <taxon>Linum</taxon>
    </lineage>
</organism>